<name>A0A811BS87_9VIRU</name>
<evidence type="ECO:0000313" key="2">
    <source>
        <dbReference type="Proteomes" id="UP001253637"/>
    </source>
</evidence>
<organism evidence="1 2">
    <name type="scientific">Pandoravirus japonicus</name>
    <dbReference type="NCBI Taxonomy" id="2823154"/>
    <lineage>
        <taxon>Viruses</taxon>
        <taxon>Pandoravirus</taxon>
    </lineage>
</organism>
<reference evidence="1" key="1">
    <citation type="submission" date="2021-04" db="EMBL/GenBank/DDBJ databases">
        <title>Draft Genome Sequence of Pandoravirus japonicus, Isolated from the Sabaishi River of Niigata, Japan.</title>
        <authorList>
            <person name="Hosokawa N."/>
            <person name="Takahashi H."/>
            <person name="Aoki K."/>
            <person name="Takemura M."/>
        </authorList>
    </citation>
    <scope>NUCLEOTIDE SEQUENCE</scope>
</reference>
<accession>A0A811BS87</accession>
<proteinExistence type="predicted"/>
<evidence type="ECO:0000313" key="1">
    <source>
        <dbReference type="EMBL" id="BCU03956.1"/>
    </source>
</evidence>
<dbReference type="EMBL" id="LC625835">
    <property type="protein sequence ID" value="BCU03956.1"/>
    <property type="molecule type" value="Genomic_DNA"/>
</dbReference>
<dbReference type="Proteomes" id="UP001253637">
    <property type="component" value="Segment"/>
</dbReference>
<protein>
    <submittedName>
        <fullName evidence="1">Uncharacterized protein</fullName>
    </submittedName>
</protein>
<sequence length="91" mass="10336">MMLAAVLCLVLPLRAVLARAHVAHAGIPSNRQSGARFKKMWKNVTTHKRRANRLPQFWRAQTRAEPLAVAVLVLSKRIRFWGVSVPFFCCI</sequence>